<reference evidence="2 3" key="1">
    <citation type="submission" date="2018-08" db="EMBL/GenBank/DDBJ databases">
        <title>Draft genome of the lignicolous fungus Coniochaeta pulveracea.</title>
        <authorList>
            <person name="Borstlap C.J."/>
            <person name="De Witt R.N."/>
            <person name="Botha A."/>
            <person name="Volschenk H."/>
        </authorList>
    </citation>
    <scope>NUCLEOTIDE SEQUENCE [LARGE SCALE GENOMIC DNA]</scope>
    <source>
        <strain evidence="2 3">CAB683</strain>
    </source>
</reference>
<keyword evidence="3" id="KW-1185">Reference proteome</keyword>
<evidence type="ECO:0000313" key="2">
    <source>
        <dbReference type="EMBL" id="RKU48510.1"/>
    </source>
</evidence>
<dbReference type="Pfam" id="PF06985">
    <property type="entry name" value="HET"/>
    <property type="match status" value="1"/>
</dbReference>
<dbReference type="STRING" id="177199.A0A420YKW1"/>
<gene>
    <name evidence="2" type="ORF">DL546_006256</name>
</gene>
<organism evidence="2 3">
    <name type="scientific">Coniochaeta pulveracea</name>
    <dbReference type="NCBI Taxonomy" id="177199"/>
    <lineage>
        <taxon>Eukaryota</taxon>
        <taxon>Fungi</taxon>
        <taxon>Dikarya</taxon>
        <taxon>Ascomycota</taxon>
        <taxon>Pezizomycotina</taxon>
        <taxon>Sordariomycetes</taxon>
        <taxon>Sordariomycetidae</taxon>
        <taxon>Coniochaetales</taxon>
        <taxon>Coniochaetaceae</taxon>
        <taxon>Coniochaeta</taxon>
    </lineage>
</organism>
<protein>
    <recommendedName>
        <fullName evidence="1">Heterokaryon incompatibility domain-containing protein</fullName>
    </recommendedName>
</protein>
<proteinExistence type="predicted"/>
<accession>A0A420YKW1</accession>
<dbReference type="InterPro" id="IPR010730">
    <property type="entry name" value="HET"/>
</dbReference>
<feature type="domain" description="Heterokaryon incompatibility" evidence="1">
    <location>
        <begin position="227"/>
        <end position="375"/>
    </location>
</feature>
<dbReference type="AlphaFoldDB" id="A0A420YKW1"/>
<dbReference type="PANTHER" id="PTHR33112">
    <property type="entry name" value="DOMAIN PROTEIN, PUTATIVE-RELATED"/>
    <property type="match status" value="1"/>
</dbReference>
<name>A0A420YKW1_9PEZI</name>
<dbReference type="Proteomes" id="UP000275385">
    <property type="component" value="Unassembled WGS sequence"/>
</dbReference>
<evidence type="ECO:0000259" key="1">
    <source>
        <dbReference type="Pfam" id="PF06985"/>
    </source>
</evidence>
<sequence length="630" mass="70130">MLCAQCNQLDIGEFFKVVAHTESGTPFTRTLRFIDTRHQTVEEEIAISLGKTFGEIIDSAAEGCELCQVIAGSYTGVRILAPNVEICWYLKISENPYCVASHTSHRLDGYGPKHVGGLIFQPYTKPTKDGVLCADTAPGGAKARVNLFAEPGHILSKSGDVEHQRALVPGDASKVIKRWLHECRTKHGNCMKAIGRLPTRVIDVEPSTCSGPDQVRLIEGKGCRGEYAALSHCWGSTPINKTTKASLAAHSRGIVVSSLCKTFREAIGFCKDLGIRYLWIDALCITQDDEAEWRREAELMADLYHNATITLAATASVDGSGGLLHPREQNHHIPTLKWTKLGNTERVSFQAHDPDTLAKEVLDAPLNQRGWVLQEMLLSSRIVHFSRRQLLWHCQSTATSETHTWPTDLEATDIPFARLGALRLPAQPRVAGVDRHWELIVERYTKCQLTYQHDKLAAIAGIAKAWTQKTGDRYVAGLWERTLPVSLLWAAKDLKLPSRRLPLPTWSWTSSPFPVFWITYPTRYSDPVIDADSVQVSINGSLTQTNYIHIQEGSLSLTGYVTSGVFEPIPTLPIHGKKSMRHLYHTEYKLVLSGAGHFSISTPRVFVAEFDMEPIIDRSVFLLLVFHIGN</sequence>
<dbReference type="PANTHER" id="PTHR33112:SF9">
    <property type="entry name" value="HETEROKARYON INCOMPATIBILITY DOMAIN-CONTAINING PROTEIN"/>
    <property type="match status" value="1"/>
</dbReference>
<dbReference type="EMBL" id="QVQW01000004">
    <property type="protein sequence ID" value="RKU48510.1"/>
    <property type="molecule type" value="Genomic_DNA"/>
</dbReference>
<dbReference type="OrthoDB" id="5362512at2759"/>
<comment type="caution">
    <text evidence="2">The sequence shown here is derived from an EMBL/GenBank/DDBJ whole genome shotgun (WGS) entry which is preliminary data.</text>
</comment>
<evidence type="ECO:0000313" key="3">
    <source>
        <dbReference type="Proteomes" id="UP000275385"/>
    </source>
</evidence>